<proteinExistence type="predicted"/>
<protein>
    <submittedName>
        <fullName evidence="1">DUF1440 domain-containing protein</fullName>
    </submittedName>
</protein>
<dbReference type="Pfam" id="PF07274">
    <property type="entry name" value="DUF1440"/>
    <property type="match status" value="1"/>
</dbReference>
<organism evidence="1 2">
    <name type="scientific">Moellerella wisconsensis</name>
    <dbReference type="NCBI Taxonomy" id="158849"/>
    <lineage>
        <taxon>Bacteria</taxon>
        <taxon>Pseudomonadati</taxon>
        <taxon>Pseudomonadota</taxon>
        <taxon>Gammaproteobacteria</taxon>
        <taxon>Enterobacterales</taxon>
        <taxon>Morganellaceae</taxon>
        <taxon>Moellerella</taxon>
    </lineage>
</organism>
<evidence type="ECO:0000313" key="1">
    <source>
        <dbReference type="EMBL" id="UNH29555.1"/>
    </source>
</evidence>
<dbReference type="InterPro" id="IPR009898">
    <property type="entry name" value="DUF1440"/>
</dbReference>
<dbReference type="Proteomes" id="UP000829116">
    <property type="component" value="Chromosome"/>
</dbReference>
<dbReference type="AlphaFoldDB" id="A0A9Q8V297"/>
<gene>
    <name evidence="1" type="ORF">MNY72_09120</name>
</gene>
<sequence length="173" mass="19554">MFSSIFKLSKKEDRHLSLAVFIGVITGILSAFVKSGTESILPPRTLDRIAPPVKMIEDMGININNFVYTYSDQVVHWGGNGVHIIFSIAVAIFYCLASEIFPRIKIFQGLAFAVVVMVAFHGVVLPILNLSPAVWNLPFDELFSEVIGTFLWMWSIELLRMNLRYRMTKKADL</sequence>
<evidence type="ECO:0000313" key="2">
    <source>
        <dbReference type="Proteomes" id="UP000829116"/>
    </source>
</evidence>
<reference evidence="1" key="1">
    <citation type="submission" date="2022-03" db="EMBL/GenBank/DDBJ databases">
        <title>ESBL-producing Moellerella wisconsensis and Escherichia marmotae isolated from wild game meat.</title>
        <authorList>
            <person name="Biggel M."/>
        </authorList>
    </citation>
    <scope>NUCLEOTIDE SEQUENCE</scope>
    <source>
        <strain evidence="1">W51</strain>
    </source>
</reference>
<dbReference type="EMBL" id="CP093245">
    <property type="protein sequence ID" value="UNH29555.1"/>
    <property type="molecule type" value="Genomic_DNA"/>
</dbReference>
<dbReference type="GeneID" id="79717438"/>
<name>A0A9Q8V297_9GAMM</name>
<dbReference type="RefSeq" id="WP_047255399.1">
    <property type="nucleotide sequence ID" value="NZ_CAWMFK010000053.1"/>
</dbReference>
<accession>A0A9Q8V297</accession>